<feature type="transmembrane region" description="Helical" evidence="7">
    <location>
        <begin position="135"/>
        <end position="156"/>
    </location>
</feature>
<reference evidence="8" key="1">
    <citation type="submission" date="2020-12" db="EMBL/GenBank/DDBJ databases">
        <title>Leucobacter sp. CAS1, isolated from Chromium sludge.</title>
        <authorList>
            <person name="Xu Z."/>
        </authorList>
    </citation>
    <scope>NUCLEOTIDE SEQUENCE</scope>
    <source>
        <strain evidence="8">CSA1</strain>
    </source>
</reference>
<feature type="compositionally biased region" description="Low complexity" evidence="6">
    <location>
        <begin position="336"/>
        <end position="353"/>
    </location>
</feature>
<evidence type="ECO:0000256" key="6">
    <source>
        <dbReference type="SAM" id="MobiDB-lite"/>
    </source>
</evidence>
<feature type="compositionally biased region" description="Low complexity" evidence="6">
    <location>
        <begin position="315"/>
        <end position="328"/>
    </location>
</feature>
<feature type="region of interest" description="Disordered" evidence="6">
    <location>
        <begin position="297"/>
        <end position="353"/>
    </location>
</feature>
<feature type="transmembrane region" description="Helical" evidence="7">
    <location>
        <begin position="54"/>
        <end position="75"/>
    </location>
</feature>
<evidence type="ECO:0000313" key="8">
    <source>
        <dbReference type="EMBL" id="MBK0419763.1"/>
    </source>
</evidence>
<dbReference type="PANTHER" id="PTHR32196:SF69">
    <property type="entry name" value="BRANCHED-CHAIN AMINO ACID TRANSPORT SYSTEM, PERMEASE PROTEIN"/>
    <property type="match status" value="1"/>
</dbReference>
<feature type="transmembrane region" description="Helical" evidence="7">
    <location>
        <begin position="212"/>
        <end position="233"/>
    </location>
</feature>
<dbReference type="InterPro" id="IPR001851">
    <property type="entry name" value="ABC_transp_permease"/>
</dbReference>
<comment type="subcellular location">
    <subcellularLocation>
        <location evidence="1">Cell membrane</location>
        <topology evidence="1">Multi-pass membrane protein</topology>
    </subcellularLocation>
</comment>
<keyword evidence="9" id="KW-1185">Reference proteome</keyword>
<evidence type="ECO:0000313" key="9">
    <source>
        <dbReference type="Proteomes" id="UP000608530"/>
    </source>
</evidence>
<accession>A0A934UW02</accession>
<dbReference type="GO" id="GO:0022857">
    <property type="term" value="F:transmembrane transporter activity"/>
    <property type="evidence" value="ECO:0007669"/>
    <property type="project" value="InterPro"/>
</dbReference>
<evidence type="ECO:0000256" key="7">
    <source>
        <dbReference type="SAM" id="Phobius"/>
    </source>
</evidence>
<comment type="caution">
    <text evidence="8">The sequence shown here is derived from an EMBL/GenBank/DDBJ whole genome shotgun (WGS) entry which is preliminary data.</text>
</comment>
<dbReference type="PANTHER" id="PTHR32196">
    <property type="entry name" value="ABC TRANSPORTER PERMEASE PROTEIN YPHD-RELATED-RELATED"/>
    <property type="match status" value="1"/>
</dbReference>
<feature type="transmembrane region" description="Helical" evidence="7">
    <location>
        <begin position="7"/>
        <end position="25"/>
    </location>
</feature>
<dbReference type="Proteomes" id="UP000608530">
    <property type="component" value="Unassembled WGS sequence"/>
</dbReference>
<keyword evidence="4 7" id="KW-1133">Transmembrane helix</keyword>
<feature type="transmembrane region" description="Helical" evidence="7">
    <location>
        <begin position="185"/>
        <end position="206"/>
    </location>
</feature>
<evidence type="ECO:0000256" key="4">
    <source>
        <dbReference type="ARBA" id="ARBA00022989"/>
    </source>
</evidence>
<protein>
    <submittedName>
        <fullName evidence="8">ABC transporter permease</fullName>
    </submittedName>
</protein>
<evidence type="ECO:0000256" key="5">
    <source>
        <dbReference type="ARBA" id="ARBA00023136"/>
    </source>
</evidence>
<feature type="transmembrane region" description="Helical" evidence="7">
    <location>
        <begin position="271"/>
        <end position="288"/>
    </location>
</feature>
<dbReference type="EMBL" id="JAEHOH010000016">
    <property type="protein sequence ID" value="MBK0419763.1"/>
    <property type="molecule type" value="Genomic_DNA"/>
</dbReference>
<dbReference type="RefSeq" id="WP_200115905.1">
    <property type="nucleotide sequence ID" value="NZ_JAEHOH010000016.1"/>
</dbReference>
<name>A0A934UW02_9MICO</name>
<organism evidence="8 9">
    <name type="scientific">Leucobacter chromiisoli</name>
    <dbReference type="NCBI Taxonomy" id="2796471"/>
    <lineage>
        <taxon>Bacteria</taxon>
        <taxon>Bacillati</taxon>
        <taxon>Actinomycetota</taxon>
        <taxon>Actinomycetes</taxon>
        <taxon>Micrococcales</taxon>
        <taxon>Microbacteriaceae</taxon>
        <taxon>Leucobacter</taxon>
    </lineage>
</organism>
<evidence type="ECO:0000256" key="3">
    <source>
        <dbReference type="ARBA" id="ARBA00022692"/>
    </source>
</evidence>
<feature type="transmembrane region" description="Helical" evidence="7">
    <location>
        <begin position="82"/>
        <end position="100"/>
    </location>
</feature>
<gene>
    <name evidence="8" type="ORF">JD276_12035</name>
</gene>
<dbReference type="GO" id="GO:0005886">
    <property type="term" value="C:plasma membrane"/>
    <property type="evidence" value="ECO:0007669"/>
    <property type="project" value="UniProtKB-SubCell"/>
</dbReference>
<keyword evidence="5 7" id="KW-0472">Membrane</keyword>
<dbReference type="CDD" id="cd06574">
    <property type="entry name" value="TM_PBP1_branched-chain-AA_like"/>
    <property type="match status" value="1"/>
</dbReference>
<dbReference type="Pfam" id="PF02653">
    <property type="entry name" value="BPD_transp_2"/>
    <property type="match status" value="1"/>
</dbReference>
<evidence type="ECO:0000256" key="2">
    <source>
        <dbReference type="ARBA" id="ARBA00022475"/>
    </source>
</evidence>
<dbReference type="AlphaFoldDB" id="A0A934UW02"/>
<evidence type="ECO:0000256" key="1">
    <source>
        <dbReference type="ARBA" id="ARBA00004651"/>
    </source>
</evidence>
<proteinExistence type="predicted"/>
<keyword evidence="3 7" id="KW-0812">Transmembrane</keyword>
<feature type="transmembrane region" description="Helical" evidence="7">
    <location>
        <begin position="240"/>
        <end position="259"/>
    </location>
</feature>
<sequence length="353" mass="36264">MIGALELGLIYGVMALGVYLTFRVLNFPDLTVDGSFTTGAAVAAALITNGHNPVLATLAGGGAGVVAGAITGVLHTKGRIDGLLAGILTMIALWSVNLRIMGTAKEGATSAANLPLLRAETVFTPLDDADLLRTWGSVAIIALAVLVLKFIVDWFLSTNLGLSIQATGDNPAMIRSFGVSTDRTTILTLAVSNGLVGLCGALVAQYQGFADISMGIGLILVGLASVILGQAILGQRFIWVASLAALVGAVLYRLIIFFAMRVGLDPNDMKLVTALLVVAALLLPRWGFLKRVPSLRGRGGRVPPREPVPDPATGPVPATSAAVTTAPADPAPVDPAPAGRAPADPAPTENQGR</sequence>
<keyword evidence="2" id="KW-1003">Cell membrane</keyword>